<dbReference type="SUPFAM" id="SSF53300">
    <property type="entry name" value="vWA-like"/>
    <property type="match status" value="1"/>
</dbReference>
<dbReference type="InterPro" id="IPR036465">
    <property type="entry name" value="vWFA_dom_sf"/>
</dbReference>
<accession>A0A1T2KXG3</accession>
<keyword evidence="2" id="KW-0472">Membrane</keyword>
<dbReference type="SMART" id="SM00327">
    <property type="entry name" value="VWA"/>
    <property type="match status" value="1"/>
</dbReference>
<proteinExistence type="predicted"/>
<dbReference type="AlphaFoldDB" id="A0A1T2KXG3"/>
<evidence type="ECO:0000256" key="1">
    <source>
        <dbReference type="SAM" id="MobiDB-lite"/>
    </source>
</evidence>
<dbReference type="EMBL" id="MPRJ01000009">
    <property type="protein sequence ID" value="OOZ37491.1"/>
    <property type="molecule type" value="Genomic_DNA"/>
</dbReference>
<dbReference type="Gene3D" id="3.40.50.410">
    <property type="entry name" value="von Willebrand factor, type A domain"/>
    <property type="match status" value="1"/>
</dbReference>
<dbReference type="InterPro" id="IPR056475">
    <property type="entry name" value="GBD_Hemicentin/VWA7"/>
</dbReference>
<evidence type="ECO:0000259" key="4">
    <source>
        <dbReference type="PROSITE" id="PS50234"/>
    </source>
</evidence>
<feature type="chain" id="PRO_5012413777" description="VWFA domain-containing protein" evidence="3">
    <location>
        <begin position="28"/>
        <end position="618"/>
    </location>
</feature>
<keyword evidence="2" id="KW-1133">Transmembrane helix</keyword>
<dbReference type="CDD" id="cd00198">
    <property type="entry name" value="vWFA"/>
    <property type="match status" value="1"/>
</dbReference>
<evidence type="ECO:0000256" key="2">
    <source>
        <dbReference type="SAM" id="Phobius"/>
    </source>
</evidence>
<feature type="compositionally biased region" description="Acidic residues" evidence="1">
    <location>
        <begin position="532"/>
        <end position="549"/>
    </location>
</feature>
<dbReference type="Pfam" id="PF00092">
    <property type="entry name" value="VWA"/>
    <property type="match status" value="1"/>
</dbReference>
<sequence>MIKTIRHTMLQAFVLAVCMLLGSSAVAAPQEIDSPDVRVLIDVSGSMKKNDPRNLRRPALRLLVGLLPEDSRAGVWTFGQYVNMQVPLGKVDTAWKARARKGASEIHSRGLFTNVEEALKRSTADWKGASEKYQRHLILLTDGMMDISKDAKKNTESRNRVLQKLLPVISGHDAKIHTIALSENADHELMRAMAAESGGWYEQVDDAEQLQRIFLRMFEKVGCPDTLPLKENQFLVDDSVEEVTLLVFRDEDANPTTIVDPEGASFNSESAPNTVNWHRDEGYDLLTITKPKIGTWKIQAAVDPDNRVMVVTNLKMNTTDLPNRLVQGETVPMEIQFTDKGKTITEGEFLSVLDLKGEHIDAEGVGEPRPVFDDGKDADETAVDGIFTLSVGEGMASGKVEVIVTAEGKTFQRERRQFVELTAPLSLESTDQEQVGKPGVLVKVIPMAEVMDMESVSVSGMLISAEGQERPVMLLPGMDGVSLETWVDRTSLEGNWSLKVNFSGMTQSGNALELALRPVEIEGVAPPPPPEPEPEPEPAPEPEPEEPVEEGMDVWALTGWVFGSVNLVLIIGGGIAFWLMRRAKARNQVKLVDDKTAEIAAAETSVEESEEPAEKAEE</sequence>
<feature type="region of interest" description="Disordered" evidence="1">
    <location>
        <begin position="522"/>
        <end position="549"/>
    </location>
</feature>
<dbReference type="OrthoDB" id="798937at2"/>
<organism evidence="5 6">
    <name type="scientific">Solemya velesiana gill symbiont</name>
    <dbReference type="NCBI Taxonomy" id="1918948"/>
    <lineage>
        <taxon>Bacteria</taxon>
        <taxon>Pseudomonadati</taxon>
        <taxon>Pseudomonadota</taxon>
        <taxon>Gammaproteobacteria</taxon>
        <taxon>sulfur-oxidizing symbionts</taxon>
    </lineage>
</organism>
<keyword evidence="3" id="KW-0732">Signal</keyword>
<dbReference type="InterPro" id="IPR002035">
    <property type="entry name" value="VWF_A"/>
</dbReference>
<dbReference type="Pfam" id="PF23560">
    <property type="entry name" value="GBD_Hemicentin"/>
    <property type="match status" value="1"/>
</dbReference>
<comment type="caution">
    <text evidence="5">The sequence shown here is derived from an EMBL/GenBank/DDBJ whole genome shotgun (WGS) entry which is preliminary data.</text>
</comment>
<dbReference type="PROSITE" id="PS50234">
    <property type="entry name" value="VWFA"/>
    <property type="match status" value="1"/>
</dbReference>
<evidence type="ECO:0000313" key="5">
    <source>
        <dbReference type="EMBL" id="OOZ37491.1"/>
    </source>
</evidence>
<dbReference type="Proteomes" id="UP000190896">
    <property type="component" value="Unassembled WGS sequence"/>
</dbReference>
<evidence type="ECO:0000313" key="6">
    <source>
        <dbReference type="Proteomes" id="UP000190896"/>
    </source>
</evidence>
<reference evidence="5 6" key="1">
    <citation type="submission" date="2016-11" db="EMBL/GenBank/DDBJ databases">
        <title>Mixed transmission modes and dynamic genome evolution in an obligate animal-bacterial symbiosis.</title>
        <authorList>
            <person name="Russell S.L."/>
            <person name="Corbett-Detig R.B."/>
            <person name="Cavanaugh C.M."/>
        </authorList>
    </citation>
    <scope>NUCLEOTIDE SEQUENCE [LARGE SCALE GENOMIC DNA]</scope>
    <source>
        <strain evidence="5">Se-Cadez</strain>
    </source>
</reference>
<gene>
    <name evidence="5" type="ORF">BOW51_02250</name>
</gene>
<protein>
    <recommendedName>
        <fullName evidence="4">VWFA domain-containing protein</fullName>
    </recommendedName>
</protein>
<feature type="domain" description="VWFA" evidence="4">
    <location>
        <begin position="36"/>
        <end position="221"/>
    </location>
</feature>
<feature type="transmembrane region" description="Helical" evidence="2">
    <location>
        <begin position="554"/>
        <end position="580"/>
    </location>
</feature>
<feature type="signal peptide" evidence="3">
    <location>
        <begin position="1"/>
        <end position="27"/>
    </location>
</feature>
<keyword evidence="6" id="KW-1185">Reference proteome</keyword>
<keyword evidence="2" id="KW-0812">Transmembrane</keyword>
<name>A0A1T2KXG3_9GAMM</name>
<evidence type="ECO:0000256" key="3">
    <source>
        <dbReference type="SAM" id="SignalP"/>
    </source>
</evidence>
<dbReference type="RefSeq" id="WP_078485904.1">
    <property type="nucleotide sequence ID" value="NZ_MPRJ01000009.1"/>
</dbReference>